<organism evidence="3">
    <name type="scientific">marine metagenome</name>
    <dbReference type="NCBI Taxonomy" id="408172"/>
    <lineage>
        <taxon>unclassified sequences</taxon>
        <taxon>metagenomes</taxon>
        <taxon>ecological metagenomes</taxon>
    </lineage>
</organism>
<name>A0A383A1X7_9ZZZZ</name>
<sequence>KAAEGISSDQKRKARNGIGLWVIGKIEESIEMLEEAKEKSESLYILGVAYMETGRFAKAIEQFEAVLEENSRSALAKMGILEAKIKSDCLEEAEKMSNKMVKAFSDSADFLYLRGVLFEIQGYGSKATEAYEAAMAKEPGHPGATFRMASFLDRTGEDAEAMALYEQLRKLRPTHINTALNLGTLYEDKGDYEKALECYQAILDFFPTHPRARLYFKDARASVSMFYDEDAARREAKMKQVLMQPVAEISCSPR</sequence>
<reference evidence="3" key="1">
    <citation type="submission" date="2018-05" db="EMBL/GenBank/DDBJ databases">
        <authorList>
            <person name="Lanie J.A."/>
            <person name="Ng W.-L."/>
            <person name="Kazmierczak K.M."/>
            <person name="Andrzejewski T.M."/>
            <person name="Davidsen T.M."/>
            <person name="Wayne K.J."/>
            <person name="Tettelin H."/>
            <person name="Glass J.I."/>
            <person name="Rusch D."/>
            <person name="Podicherti R."/>
            <person name="Tsui H.-C.T."/>
            <person name="Winkler M.E."/>
        </authorList>
    </citation>
    <scope>NUCLEOTIDE SEQUENCE</scope>
</reference>
<dbReference type="EMBL" id="UINC01188471">
    <property type="protein sequence ID" value="SVE01704.1"/>
    <property type="molecule type" value="Genomic_DNA"/>
</dbReference>
<dbReference type="InterPro" id="IPR019734">
    <property type="entry name" value="TPR_rpt"/>
</dbReference>
<dbReference type="Pfam" id="PF00515">
    <property type="entry name" value="TPR_1"/>
    <property type="match status" value="1"/>
</dbReference>
<dbReference type="PROSITE" id="PS50005">
    <property type="entry name" value="TPR"/>
    <property type="match status" value="2"/>
</dbReference>
<dbReference type="InterPro" id="IPR051012">
    <property type="entry name" value="CellSynth/LPSAsmb/PSIAsmb"/>
</dbReference>
<proteinExistence type="predicted"/>
<gene>
    <name evidence="3" type="ORF">METZ01_LOCUS454558</name>
</gene>
<keyword evidence="2" id="KW-0802">TPR repeat</keyword>
<dbReference type="PANTHER" id="PTHR45586:SF1">
    <property type="entry name" value="LIPOPOLYSACCHARIDE ASSEMBLY PROTEIN B"/>
    <property type="match status" value="1"/>
</dbReference>
<evidence type="ECO:0000256" key="1">
    <source>
        <dbReference type="ARBA" id="ARBA00022737"/>
    </source>
</evidence>
<dbReference type="PROSITE" id="PS50293">
    <property type="entry name" value="TPR_REGION"/>
    <property type="match status" value="1"/>
</dbReference>
<dbReference type="InterPro" id="IPR011990">
    <property type="entry name" value="TPR-like_helical_dom_sf"/>
</dbReference>
<evidence type="ECO:0000256" key="2">
    <source>
        <dbReference type="ARBA" id="ARBA00022803"/>
    </source>
</evidence>
<dbReference type="Pfam" id="PF07719">
    <property type="entry name" value="TPR_2"/>
    <property type="match status" value="1"/>
</dbReference>
<protein>
    <submittedName>
        <fullName evidence="3">Uncharacterized protein</fullName>
    </submittedName>
</protein>
<feature type="non-terminal residue" evidence="3">
    <location>
        <position position="1"/>
    </location>
</feature>
<keyword evidence="1" id="KW-0677">Repeat</keyword>
<dbReference type="AlphaFoldDB" id="A0A383A1X7"/>
<dbReference type="PANTHER" id="PTHR45586">
    <property type="entry name" value="TPR REPEAT-CONTAINING PROTEIN PA4667"/>
    <property type="match status" value="1"/>
</dbReference>
<dbReference type="SMART" id="SM00028">
    <property type="entry name" value="TPR"/>
    <property type="match status" value="4"/>
</dbReference>
<feature type="non-terminal residue" evidence="3">
    <location>
        <position position="254"/>
    </location>
</feature>
<dbReference type="Gene3D" id="1.25.40.10">
    <property type="entry name" value="Tetratricopeptide repeat domain"/>
    <property type="match status" value="1"/>
</dbReference>
<dbReference type="SUPFAM" id="SSF48452">
    <property type="entry name" value="TPR-like"/>
    <property type="match status" value="1"/>
</dbReference>
<dbReference type="Pfam" id="PF14559">
    <property type="entry name" value="TPR_19"/>
    <property type="match status" value="1"/>
</dbReference>
<accession>A0A383A1X7</accession>
<dbReference type="InterPro" id="IPR013105">
    <property type="entry name" value="TPR_2"/>
</dbReference>
<evidence type="ECO:0000313" key="3">
    <source>
        <dbReference type="EMBL" id="SVE01704.1"/>
    </source>
</evidence>